<dbReference type="GO" id="GO:0006281">
    <property type="term" value="P:DNA repair"/>
    <property type="evidence" value="ECO:0007669"/>
    <property type="project" value="UniProtKB-KW"/>
</dbReference>
<dbReference type="Pfam" id="PF05970">
    <property type="entry name" value="PIF1"/>
    <property type="match status" value="1"/>
</dbReference>
<keyword evidence="1" id="KW-0234">DNA repair</keyword>
<accession>Q2QP80</accession>
<feature type="domain" description="DNA helicase Pif1-like 2B" evidence="5">
    <location>
        <begin position="186"/>
        <end position="207"/>
    </location>
</feature>
<dbReference type="CDD" id="cd04480">
    <property type="entry name" value="RPA1_DBD_A_like"/>
    <property type="match status" value="1"/>
</dbReference>
<dbReference type="InterPro" id="IPR003871">
    <property type="entry name" value="RFA1B/D_OB_1st"/>
</dbReference>
<reference evidence="6" key="1">
    <citation type="journal article" date="2005" name="BMC Biol.">
        <title>The sequence of rice chromosomes 11 and 12, rich in disease resistance genes and recent gene duplications.</title>
        <authorList>
            <consortium name="The rice chromosomes 11 and 12 sequencing consortia"/>
        </authorList>
    </citation>
    <scope>NUCLEOTIDE SEQUENCE [LARGE SCALE GENOMIC DNA]</scope>
</reference>
<dbReference type="SUPFAM" id="SSF50249">
    <property type="entry name" value="Nucleic acid-binding proteins"/>
    <property type="match status" value="3"/>
</dbReference>
<dbReference type="Gene3D" id="2.40.50.140">
    <property type="entry name" value="Nucleic acid-binding proteins"/>
    <property type="match status" value="3"/>
</dbReference>
<dbReference type="EC" id="5.6.2.3" evidence="1"/>
<dbReference type="GO" id="GO:0005524">
    <property type="term" value="F:ATP binding"/>
    <property type="evidence" value="ECO:0007669"/>
    <property type="project" value="UniProtKB-KW"/>
</dbReference>
<dbReference type="GO" id="GO:0006310">
    <property type="term" value="P:DNA recombination"/>
    <property type="evidence" value="ECO:0007669"/>
    <property type="project" value="UniProtKB-KW"/>
</dbReference>
<sequence>MTHKCCFEALDRTLRDILSETYSGNAIVPFGGVPVVLGGDFRQILLVVPKGPRKAIIAASITNSKLWKHVVVLSLKIKMRLLNPSLPDAHRDELSNFGKWLLAVGDDGDKIAVVVREVYLDFLKHYKDPNYLASRAIVCPNNSIVDEINDYVVGLVPGIGKEYLSCDTISKCSDQIPDFELLYPTEFLNSIDANNFPTHKLVLKEGVTKRQFPVRVCYSMTINKSQGQTLDRVGVYLKKPVFTHGQLYVAFSRATSRSGLRVLIENDDGSCGTQTKNVVYHEILAATQAAVDMGEILISDLICGDENERLCVRLSRLWDFCDAKDESNFFHKDLLLLDAKGNSIHAHIFPPLTEKYKPLLTEGKVYYLHSYTVKYGNRLYRPVPNEMMILFTTWTEIEECIGGPAGFPTIVYSLTSYNDVPNLVGNVDRFVDVVGVITEITTPTMLRPKSRKADSLKKDSSNINSILNVALWGERALAFQAEDIYNAGKKEPQIVLFVGTLVKDYTKSGIDSKIGMMYIFSHNNRYTDLGKNCSQSDGLKQQPLYMKMTLLRLRFITSVTIRKICNENSWWYRSCQKCFKGAKPYGYTYKCGSCSWIGMATPRYKLALTAGDDSDNAEFILFGKTAQRLVRKPIEALIDKIPEGSNFIPDEITCLLEKQFVWNVIITESSLRNCEKAKVVAVHDKTLSPVAPSPASATTSRKRAHPSQTTPPVKKLFNEDNNKEKDDADSAPADA</sequence>
<dbReference type="GO" id="GO:0016887">
    <property type="term" value="F:ATP hydrolysis activity"/>
    <property type="evidence" value="ECO:0007669"/>
    <property type="project" value="RHEA"/>
</dbReference>
<dbReference type="Gene3D" id="3.40.50.300">
    <property type="entry name" value="P-loop containing nucleotide triphosphate hydrolases"/>
    <property type="match status" value="1"/>
</dbReference>
<keyword evidence="1" id="KW-0378">Hydrolase</keyword>
<dbReference type="Pfam" id="PF21530">
    <property type="entry name" value="Pif1_2B_dom"/>
    <property type="match status" value="1"/>
</dbReference>
<reference evidence="6" key="3">
    <citation type="submission" date="2006-01" db="EMBL/GenBank/DDBJ databases">
        <authorList>
            <person name="Buell R."/>
        </authorList>
    </citation>
    <scope>NUCLEOTIDE SEQUENCE</scope>
</reference>
<comment type="similarity">
    <text evidence="1">Belongs to the helicase family.</text>
</comment>
<keyword evidence="1" id="KW-0347">Helicase</keyword>
<feature type="domain" description="DNA helicase Pif1-like DEAD-box helicase" evidence="4">
    <location>
        <begin position="1"/>
        <end position="106"/>
    </location>
</feature>
<dbReference type="InterPro" id="IPR049163">
    <property type="entry name" value="Pif1-like_2B_dom"/>
</dbReference>
<dbReference type="CDD" id="cd18809">
    <property type="entry name" value="SF1_C_RecD"/>
    <property type="match status" value="1"/>
</dbReference>
<dbReference type="PANTHER" id="PTHR47165:SF3">
    <property type="entry name" value="RETROTRANSPOSON-LIKE PROTEIN"/>
    <property type="match status" value="1"/>
</dbReference>
<dbReference type="InterPro" id="IPR012340">
    <property type="entry name" value="NA-bd_OB-fold"/>
</dbReference>
<dbReference type="EMBL" id="DP000011">
    <property type="protein sequence ID" value="ABA99343.2"/>
    <property type="molecule type" value="Genomic_DNA"/>
</dbReference>
<feature type="region of interest" description="Disordered" evidence="2">
    <location>
        <begin position="688"/>
        <end position="735"/>
    </location>
</feature>
<organism evidence="6">
    <name type="scientific">Oryza sativa subsp. japonica</name>
    <name type="common">Rice</name>
    <dbReference type="NCBI Taxonomy" id="39947"/>
    <lineage>
        <taxon>Eukaryota</taxon>
        <taxon>Viridiplantae</taxon>
        <taxon>Streptophyta</taxon>
        <taxon>Embryophyta</taxon>
        <taxon>Tracheophyta</taxon>
        <taxon>Spermatophyta</taxon>
        <taxon>Magnoliopsida</taxon>
        <taxon>Liliopsida</taxon>
        <taxon>Poales</taxon>
        <taxon>Poaceae</taxon>
        <taxon>BOP clade</taxon>
        <taxon>Oryzoideae</taxon>
        <taxon>Oryzeae</taxon>
        <taxon>Oryzinae</taxon>
        <taxon>Oryza</taxon>
        <taxon>Oryza sativa</taxon>
    </lineage>
</organism>
<keyword evidence="1" id="KW-0227">DNA damage</keyword>
<keyword evidence="1" id="KW-0067">ATP-binding</keyword>
<feature type="compositionally biased region" description="Basic and acidic residues" evidence="2">
    <location>
        <begin position="716"/>
        <end position="728"/>
    </location>
</feature>
<evidence type="ECO:0000259" key="3">
    <source>
        <dbReference type="Pfam" id="PF02721"/>
    </source>
</evidence>
<comment type="cofactor">
    <cofactor evidence="1">
        <name>Mg(2+)</name>
        <dbReference type="ChEBI" id="CHEBI:18420"/>
    </cofactor>
</comment>
<dbReference type="CDD" id="cd04481">
    <property type="entry name" value="RPA1_DBD_B_like"/>
    <property type="match status" value="1"/>
</dbReference>
<evidence type="ECO:0000313" key="6">
    <source>
        <dbReference type="EMBL" id="ABA99343.2"/>
    </source>
</evidence>
<evidence type="ECO:0000259" key="4">
    <source>
        <dbReference type="Pfam" id="PF05970"/>
    </source>
</evidence>
<evidence type="ECO:0000256" key="1">
    <source>
        <dbReference type="RuleBase" id="RU363044"/>
    </source>
</evidence>
<dbReference type="PANTHER" id="PTHR47165">
    <property type="entry name" value="OS03G0429900 PROTEIN"/>
    <property type="match status" value="1"/>
</dbReference>
<dbReference type="InterPro" id="IPR010285">
    <property type="entry name" value="DNA_helicase_pif1-like_DEAD"/>
</dbReference>
<evidence type="ECO:0000256" key="2">
    <source>
        <dbReference type="SAM" id="MobiDB-lite"/>
    </source>
</evidence>
<keyword evidence="1" id="KW-0233">DNA recombination</keyword>
<name>Q2QP80_ORYSJ</name>
<dbReference type="InterPro" id="IPR027417">
    <property type="entry name" value="P-loop_NTPase"/>
</dbReference>
<dbReference type="GO" id="GO:0000723">
    <property type="term" value="P:telomere maintenance"/>
    <property type="evidence" value="ECO:0007669"/>
    <property type="project" value="InterPro"/>
</dbReference>
<dbReference type="SUPFAM" id="SSF52540">
    <property type="entry name" value="P-loop containing nucleoside triphosphate hydrolases"/>
    <property type="match status" value="1"/>
</dbReference>
<reference evidence="6" key="2">
    <citation type="submission" date="2005-04" db="EMBL/GenBank/DDBJ databases">
        <authorList>
            <person name="Buell C.R."/>
            <person name="Wing R.A."/>
            <person name="McCombie W.A."/>
            <person name="Ouyang S."/>
        </authorList>
    </citation>
    <scope>NUCLEOTIDE SEQUENCE</scope>
</reference>
<gene>
    <name evidence="6" type="ordered locus">LOC_Os12g35400</name>
</gene>
<evidence type="ECO:0000259" key="5">
    <source>
        <dbReference type="Pfam" id="PF21530"/>
    </source>
</evidence>
<dbReference type="Pfam" id="PF02721">
    <property type="entry name" value="DUF223"/>
    <property type="match status" value="1"/>
</dbReference>
<feature type="domain" description="Replication protein A 70 kDa DNA-binding subunit B/D first OB fold" evidence="3">
    <location>
        <begin position="309"/>
        <end position="400"/>
    </location>
</feature>
<dbReference type="InterPro" id="IPR047192">
    <property type="entry name" value="Euk_RPA1_DBD_C"/>
</dbReference>
<keyword evidence="1" id="KW-0547">Nucleotide-binding</keyword>
<proteinExistence type="inferred from homology"/>
<protein>
    <recommendedName>
        <fullName evidence="1">ATP-dependent DNA helicase</fullName>
        <ecNumber evidence="1">5.6.2.3</ecNumber>
    </recommendedName>
</protein>
<comment type="catalytic activity">
    <reaction evidence="1">
        <text>ATP + H2O = ADP + phosphate + H(+)</text>
        <dbReference type="Rhea" id="RHEA:13065"/>
        <dbReference type="ChEBI" id="CHEBI:15377"/>
        <dbReference type="ChEBI" id="CHEBI:15378"/>
        <dbReference type="ChEBI" id="CHEBI:30616"/>
        <dbReference type="ChEBI" id="CHEBI:43474"/>
        <dbReference type="ChEBI" id="CHEBI:456216"/>
        <dbReference type="EC" id="5.6.2.3"/>
    </reaction>
</comment>
<dbReference type="AlphaFoldDB" id="Q2QP80"/>
<dbReference type="GO" id="GO:0043139">
    <property type="term" value="F:5'-3' DNA helicase activity"/>
    <property type="evidence" value="ECO:0007669"/>
    <property type="project" value="UniProtKB-EC"/>
</dbReference>
<dbReference type="CDD" id="cd04476">
    <property type="entry name" value="RPA1_DBD_C"/>
    <property type="match status" value="1"/>
</dbReference>